<evidence type="ECO:0000313" key="1">
    <source>
        <dbReference type="EMBL" id="RLM93478.1"/>
    </source>
</evidence>
<proteinExistence type="predicted"/>
<gene>
    <name evidence="1" type="ORF">C2845_PM08G18270</name>
</gene>
<comment type="caution">
    <text evidence="1">The sequence shown here is derived from an EMBL/GenBank/DDBJ whole genome shotgun (WGS) entry which is preliminary data.</text>
</comment>
<organism evidence="1 2">
    <name type="scientific">Panicum miliaceum</name>
    <name type="common">Proso millet</name>
    <name type="synonym">Broomcorn millet</name>
    <dbReference type="NCBI Taxonomy" id="4540"/>
    <lineage>
        <taxon>Eukaryota</taxon>
        <taxon>Viridiplantae</taxon>
        <taxon>Streptophyta</taxon>
        <taxon>Embryophyta</taxon>
        <taxon>Tracheophyta</taxon>
        <taxon>Spermatophyta</taxon>
        <taxon>Magnoliopsida</taxon>
        <taxon>Liliopsida</taxon>
        <taxon>Poales</taxon>
        <taxon>Poaceae</taxon>
        <taxon>PACMAD clade</taxon>
        <taxon>Panicoideae</taxon>
        <taxon>Panicodae</taxon>
        <taxon>Paniceae</taxon>
        <taxon>Panicinae</taxon>
        <taxon>Panicum</taxon>
        <taxon>Panicum sect. Panicum</taxon>
    </lineage>
</organism>
<keyword evidence="2" id="KW-1185">Reference proteome</keyword>
<dbReference type="AlphaFoldDB" id="A0A3L6R3F2"/>
<dbReference type="STRING" id="4540.A0A3L6R3F2"/>
<protein>
    <submittedName>
        <fullName evidence="1">Uncharacterized protein</fullName>
    </submittedName>
</protein>
<dbReference type="Proteomes" id="UP000275267">
    <property type="component" value="Unassembled WGS sequence"/>
</dbReference>
<name>A0A3L6R3F2_PANMI</name>
<dbReference type="EMBL" id="PQIB02000010">
    <property type="protein sequence ID" value="RLM93478.1"/>
    <property type="molecule type" value="Genomic_DNA"/>
</dbReference>
<dbReference type="OrthoDB" id="682546at2759"/>
<sequence length="231" mass="26613">MSFLVVFLAHDESRVRAVVFSSSTREWKIHPVGEGPSAPVRSDDDNRWVQTAVGVMQANGFMYWVYEDQMHLVSLDTATMRFSVVELPQCLRNTSFDVRFDVDQLNIGVLMQTRDNDGVERWLLDWVVPLGSELARVLRCGLDDNSVLNHLVDNPVELFVLAVREGYVYLGTSLIHQDTRTPSWFLSLCLETMKLERLFRRTFDNIVHPYIMEWPHCLVGNYGKFALEDAL</sequence>
<accession>A0A3L6R3F2</accession>
<reference evidence="2" key="1">
    <citation type="journal article" date="2019" name="Nat. Commun.">
        <title>The genome of broomcorn millet.</title>
        <authorList>
            <person name="Zou C."/>
            <person name="Miki D."/>
            <person name="Li D."/>
            <person name="Tang Q."/>
            <person name="Xiao L."/>
            <person name="Rajput S."/>
            <person name="Deng P."/>
            <person name="Jia W."/>
            <person name="Huang R."/>
            <person name="Zhang M."/>
            <person name="Sun Y."/>
            <person name="Hu J."/>
            <person name="Fu X."/>
            <person name="Schnable P.S."/>
            <person name="Li F."/>
            <person name="Zhang H."/>
            <person name="Feng B."/>
            <person name="Zhu X."/>
            <person name="Liu R."/>
            <person name="Schnable J.C."/>
            <person name="Zhu J.-K."/>
            <person name="Zhang H."/>
        </authorList>
    </citation>
    <scope>NUCLEOTIDE SEQUENCE [LARGE SCALE GENOMIC DNA]</scope>
</reference>
<dbReference type="PANTHER" id="PTHR33207">
    <property type="entry name" value="F-BOX DOMAIN CONTAINING PROTEIN-RELATED"/>
    <property type="match status" value="1"/>
</dbReference>
<evidence type="ECO:0000313" key="2">
    <source>
        <dbReference type="Proteomes" id="UP000275267"/>
    </source>
</evidence>